<reference evidence="2" key="1">
    <citation type="submission" date="2022-01" db="EMBL/GenBank/DDBJ databases">
        <authorList>
            <person name="King R."/>
        </authorList>
    </citation>
    <scope>NUCLEOTIDE SEQUENCE</scope>
</reference>
<organism evidence="2 3">
    <name type="scientific">Nezara viridula</name>
    <name type="common">Southern green stink bug</name>
    <name type="synonym">Cimex viridulus</name>
    <dbReference type="NCBI Taxonomy" id="85310"/>
    <lineage>
        <taxon>Eukaryota</taxon>
        <taxon>Metazoa</taxon>
        <taxon>Ecdysozoa</taxon>
        <taxon>Arthropoda</taxon>
        <taxon>Hexapoda</taxon>
        <taxon>Insecta</taxon>
        <taxon>Pterygota</taxon>
        <taxon>Neoptera</taxon>
        <taxon>Paraneoptera</taxon>
        <taxon>Hemiptera</taxon>
        <taxon>Heteroptera</taxon>
        <taxon>Panheteroptera</taxon>
        <taxon>Pentatomomorpha</taxon>
        <taxon>Pentatomoidea</taxon>
        <taxon>Pentatomidae</taxon>
        <taxon>Pentatominae</taxon>
        <taxon>Nezara</taxon>
    </lineage>
</organism>
<gene>
    <name evidence="2" type="ORF">NEZAVI_LOCUS14404</name>
</gene>
<evidence type="ECO:0000256" key="1">
    <source>
        <dbReference type="SAM" id="MobiDB-lite"/>
    </source>
</evidence>
<evidence type="ECO:0000313" key="3">
    <source>
        <dbReference type="Proteomes" id="UP001152798"/>
    </source>
</evidence>
<dbReference type="AlphaFoldDB" id="A0A9P0HS93"/>
<keyword evidence="3" id="KW-1185">Reference proteome</keyword>
<sequence length="94" mass="10511">MSAHSGCQPFHSNSLQLPPHNPHAPVGTGHNEAGYDQTSGDRQLAQLRRAPLLLMIKNRPGWTPVSEDTGLLEYKLNKETNKVYQSRSSECLWD</sequence>
<accession>A0A9P0HS93</accession>
<dbReference type="Proteomes" id="UP001152798">
    <property type="component" value="Chromosome 6"/>
</dbReference>
<evidence type="ECO:0000313" key="2">
    <source>
        <dbReference type="EMBL" id="CAH1406476.1"/>
    </source>
</evidence>
<feature type="region of interest" description="Disordered" evidence="1">
    <location>
        <begin position="1"/>
        <end position="46"/>
    </location>
</feature>
<dbReference type="EMBL" id="OV725082">
    <property type="protein sequence ID" value="CAH1406476.1"/>
    <property type="molecule type" value="Genomic_DNA"/>
</dbReference>
<name>A0A9P0HS93_NEZVI</name>
<protein>
    <submittedName>
        <fullName evidence="2">Uncharacterized protein</fullName>
    </submittedName>
</protein>
<proteinExistence type="predicted"/>